<keyword evidence="3" id="KW-1185">Reference proteome</keyword>
<protein>
    <recommendedName>
        <fullName evidence="1">NADH:flavin oxidoreductase/NADH oxidase N-terminal domain-containing protein</fullName>
    </recommendedName>
</protein>
<accession>A0ABV6P5I6</accession>
<comment type="caution">
    <text evidence="2">The sequence shown here is derived from an EMBL/GenBank/DDBJ whole genome shotgun (WGS) entry which is preliminary data.</text>
</comment>
<dbReference type="Proteomes" id="UP001589894">
    <property type="component" value="Unassembled WGS sequence"/>
</dbReference>
<evidence type="ECO:0000313" key="3">
    <source>
        <dbReference type="Proteomes" id="UP001589894"/>
    </source>
</evidence>
<dbReference type="InterPro" id="IPR013785">
    <property type="entry name" value="Aldolase_TIM"/>
</dbReference>
<sequence>MQAVGATRTGIRLSPDAGIWGVRETDALELYPALLAELAPLGLAYIHVIASAPDEVLAAMRRAWPRAMIVNPNHPANTTRSDRAAAERWLGRGADLISLGRAFIANPDLVERLRRDVALAGEDPAYHYAGGDTGYLTYPSYVPLA</sequence>
<feature type="domain" description="NADH:flavin oxidoreductase/NADH oxidase N-terminal" evidence="1">
    <location>
        <begin position="2"/>
        <end position="117"/>
    </location>
</feature>
<dbReference type="InterPro" id="IPR045247">
    <property type="entry name" value="Oye-like"/>
</dbReference>
<dbReference type="Gene3D" id="3.20.20.70">
    <property type="entry name" value="Aldolase class I"/>
    <property type="match status" value="1"/>
</dbReference>
<dbReference type="SUPFAM" id="SSF51395">
    <property type="entry name" value="FMN-linked oxidoreductases"/>
    <property type="match status" value="1"/>
</dbReference>
<evidence type="ECO:0000313" key="2">
    <source>
        <dbReference type="EMBL" id="MFC0568285.1"/>
    </source>
</evidence>
<gene>
    <name evidence="2" type="ORF">ACFFHU_29620</name>
</gene>
<dbReference type="RefSeq" id="WP_377343761.1">
    <property type="nucleotide sequence ID" value="NZ_JBHLUE010000034.1"/>
</dbReference>
<proteinExistence type="predicted"/>
<dbReference type="PANTHER" id="PTHR22893:SF91">
    <property type="entry name" value="NADPH DEHYDROGENASE 2-RELATED"/>
    <property type="match status" value="1"/>
</dbReference>
<dbReference type="PANTHER" id="PTHR22893">
    <property type="entry name" value="NADH OXIDOREDUCTASE-RELATED"/>
    <property type="match status" value="1"/>
</dbReference>
<evidence type="ECO:0000259" key="1">
    <source>
        <dbReference type="Pfam" id="PF00724"/>
    </source>
</evidence>
<name>A0ABV6P5I6_9ACTN</name>
<dbReference type="Pfam" id="PF00724">
    <property type="entry name" value="Oxidored_FMN"/>
    <property type="match status" value="1"/>
</dbReference>
<organism evidence="2 3">
    <name type="scientific">Plantactinospora siamensis</name>
    <dbReference type="NCBI Taxonomy" id="555372"/>
    <lineage>
        <taxon>Bacteria</taxon>
        <taxon>Bacillati</taxon>
        <taxon>Actinomycetota</taxon>
        <taxon>Actinomycetes</taxon>
        <taxon>Micromonosporales</taxon>
        <taxon>Micromonosporaceae</taxon>
        <taxon>Plantactinospora</taxon>
    </lineage>
</organism>
<dbReference type="InterPro" id="IPR001155">
    <property type="entry name" value="OxRdtase_FMN_N"/>
</dbReference>
<dbReference type="EMBL" id="JBHLUE010000034">
    <property type="protein sequence ID" value="MFC0568285.1"/>
    <property type="molecule type" value="Genomic_DNA"/>
</dbReference>
<reference evidence="2 3" key="1">
    <citation type="submission" date="2024-09" db="EMBL/GenBank/DDBJ databases">
        <authorList>
            <person name="Sun Q."/>
            <person name="Mori K."/>
        </authorList>
    </citation>
    <scope>NUCLEOTIDE SEQUENCE [LARGE SCALE GENOMIC DNA]</scope>
    <source>
        <strain evidence="2 3">TBRC 2205</strain>
    </source>
</reference>